<dbReference type="SMART" id="SM00115">
    <property type="entry name" value="CASc"/>
    <property type="match status" value="1"/>
</dbReference>
<dbReference type="InterPro" id="IPR002398">
    <property type="entry name" value="Pept_C14"/>
</dbReference>
<dbReference type="EMBL" id="KK122283">
    <property type="protein sequence ID" value="KFM82425.1"/>
    <property type="molecule type" value="Genomic_DNA"/>
</dbReference>
<feature type="domain" description="Caspase family p20" evidence="9">
    <location>
        <begin position="106"/>
        <end position="230"/>
    </location>
</feature>
<dbReference type="OrthoDB" id="6044770at2759"/>
<dbReference type="InterPro" id="IPR011029">
    <property type="entry name" value="DEATH-like_dom_sf"/>
</dbReference>
<dbReference type="GO" id="GO:0004197">
    <property type="term" value="F:cysteine-type endopeptidase activity"/>
    <property type="evidence" value="ECO:0007669"/>
    <property type="project" value="InterPro"/>
</dbReference>
<keyword evidence="4" id="KW-0378">Hydrolase</keyword>
<dbReference type="GO" id="GO:0006508">
    <property type="term" value="P:proteolysis"/>
    <property type="evidence" value="ECO:0007669"/>
    <property type="project" value="UniProtKB-KW"/>
</dbReference>
<keyword evidence="5" id="KW-0788">Thiol protease</keyword>
<dbReference type="Gene3D" id="1.10.533.10">
    <property type="entry name" value="Death Domain, Fas"/>
    <property type="match status" value="1"/>
</dbReference>
<name>A0A087UYI6_STEMI</name>
<proteinExistence type="inferred from homology"/>
<feature type="domain" description="Caspase family p10" evidence="8">
    <location>
        <begin position="248"/>
        <end position="307"/>
    </location>
</feature>
<evidence type="ECO:0000259" key="9">
    <source>
        <dbReference type="PROSITE" id="PS50208"/>
    </source>
</evidence>
<protein>
    <submittedName>
        <fullName evidence="10">Caspase-9</fullName>
    </submittedName>
</protein>
<dbReference type="PROSITE" id="PS50208">
    <property type="entry name" value="CASPASE_P20"/>
    <property type="match status" value="1"/>
</dbReference>
<comment type="similarity">
    <text evidence="1 7">Belongs to the peptidase C14A family.</text>
</comment>
<evidence type="ECO:0000256" key="5">
    <source>
        <dbReference type="ARBA" id="ARBA00022807"/>
    </source>
</evidence>
<dbReference type="InterPro" id="IPR011600">
    <property type="entry name" value="Pept_C14_caspase"/>
</dbReference>
<dbReference type="PANTHER" id="PTHR47901">
    <property type="entry name" value="CASPASE RECRUITMENT DOMAIN-CONTAINING PROTEIN 18"/>
    <property type="match status" value="1"/>
</dbReference>
<gene>
    <name evidence="10" type="ORF">X975_23677</name>
</gene>
<dbReference type="OMA" id="FSNINCE"/>
<evidence type="ECO:0000256" key="3">
    <source>
        <dbReference type="ARBA" id="ARBA00022703"/>
    </source>
</evidence>
<evidence type="ECO:0000256" key="4">
    <source>
        <dbReference type="ARBA" id="ARBA00022801"/>
    </source>
</evidence>
<evidence type="ECO:0000313" key="11">
    <source>
        <dbReference type="Proteomes" id="UP000054359"/>
    </source>
</evidence>
<dbReference type="InterPro" id="IPR015917">
    <property type="entry name" value="Pept_C14A"/>
</dbReference>
<dbReference type="SUPFAM" id="SSF47986">
    <property type="entry name" value="DEATH domain"/>
    <property type="match status" value="1"/>
</dbReference>
<dbReference type="AlphaFoldDB" id="A0A087UYI6"/>
<dbReference type="InterPro" id="IPR029030">
    <property type="entry name" value="Caspase-like_dom_sf"/>
</dbReference>
<evidence type="ECO:0000256" key="2">
    <source>
        <dbReference type="ARBA" id="ARBA00022670"/>
    </source>
</evidence>
<dbReference type="Proteomes" id="UP000054359">
    <property type="component" value="Unassembled WGS sequence"/>
</dbReference>
<dbReference type="Gene3D" id="3.40.50.1460">
    <property type="match status" value="1"/>
</dbReference>
<sequence length="307" mass="35429">MNSEHRKIFEKNRSYLKDNVDKDQLKESLINSKLFTSCMLKDIYKGDAELFEELPTRGPKAFYKFLSVLRDAGYLRVAVELENAALNNYVIQLNHEDDTYQLSHDTAGHCLIINNMQFDNLKDRAGSDKDEKGLETFFRRVGYKVVCPRDKPAEEMLSILEEFSLSDFKNQDSCVVVILSHGGNDKNLDAIYGKDGNYILLNEILAMFNKSEDLVGKPKVFFIQACRDQVSKGEKISRTNSYNKSEFADILLLQSTLPYHESYRDPERGAYFCQCLIQVLNDHYCKYDLLTMTHFIEDKMQTVCPIP</sequence>
<accession>A0A087UYI6</accession>
<dbReference type="InterPro" id="IPR001309">
    <property type="entry name" value="Pept_C14_p20"/>
</dbReference>
<evidence type="ECO:0000313" key="10">
    <source>
        <dbReference type="EMBL" id="KFM82425.1"/>
    </source>
</evidence>
<dbReference type="PANTHER" id="PTHR47901:SF8">
    <property type="entry name" value="CASPASE-3"/>
    <property type="match status" value="1"/>
</dbReference>
<dbReference type="SUPFAM" id="SSF52129">
    <property type="entry name" value="Caspase-like"/>
    <property type="match status" value="1"/>
</dbReference>
<dbReference type="InterPro" id="IPR002138">
    <property type="entry name" value="Pept_C14_p10"/>
</dbReference>
<keyword evidence="3" id="KW-0053">Apoptosis</keyword>
<reference evidence="10 11" key="1">
    <citation type="submission" date="2013-11" db="EMBL/GenBank/DDBJ databases">
        <title>Genome sequencing of Stegodyphus mimosarum.</title>
        <authorList>
            <person name="Bechsgaard J."/>
        </authorList>
    </citation>
    <scope>NUCLEOTIDE SEQUENCE [LARGE SCALE GENOMIC DNA]</scope>
</reference>
<dbReference type="PROSITE" id="PS50207">
    <property type="entry name" value="CASPASE_P10"/>
    <property type="match status" value="1"/>
</dbReference>
<feature type="non-terminal residue" evidence="10">
    <location>
        <position position="307"/>
    </location>
</feature>
<keyword evidence="11" id="KW-1185">Reference proteome</keyword>
<dbReference type="Pfam" id="PF00656">
    <property type="entry name" value="Peptidase_C14"/>
    <property type="match status" value="1"/>
</dbReference>
<dbReference type="GO" id="GO:0006915">
    <property type="term" value="P:apoptotic process"/>
    <property type="evidence" value="ECO:0007669"/>
    <property type="project" value="UniProtKB-KW"/>
</dbReference>
<keyword evidence="6" id="KW-0865">Zymogen</keyword>
<dbReference type="PRINTS" id="PR00376">
    <property type="entry name" value="IL1BCENZYME"/>
</dbReference>
<evidence type="ECO:0000256" key="6">
    <source>
        <dbReference type="ARBA" id="ARBA00023145"/>
    </source>
</evidence>
<evidence type="ECO:0000256" key="1">
    <source>
        <dbReference type="ARBA" id="ARBA00010134"/>
    </source>
</evidence>
<evidence type="ECO:0000256" key="7">
    <source>
        <dbReference type="RuleBase" id="RU003971"/>
    </source>
</evidence>
<evidence type="ECO:0000259" key="8">
    <source>
        <dbReference type="PROSITE" id="PS50207"/>
    </source>
</evidence>
<dbReference type="STRING" id="407821.A0A087UYI6"/>
<keyword evidence="2" id="KW-0645">Protease</keyword>
<organism evidence="10 11">
    <name type="scientific">Stegodyphus mimosarum</name>
    <name type="common">African social velvet spider</name>
    <dbReference type="NCBI Taxonomy" id="407821"/>
    <lineage>
        <taxon>Eukaryota</taxon>
        <taxon>Metazoa</taxon>
        <taxon>Ecdysozoa</taxon>
        <taxon>Arthropoda</taxon>
        <taxon>Chelicerata</taxon>
        <taxon>Arachnida</taxon>
        <taxon>Araneae</taxon>
        <taxon>Araneomorphae</taxon>
        <taxon>Entelegynae</taxon>
        <taxon>Eresoidea</taxon>
        <taxon>Eresidae</taxon>
        <taxon>Stegodyphus</taxon>
    </lineage>
</organism>